<dbReference type="PROSITE" id="PS00061">
    <property type="entry name" value="ADH_SHORT"/>
    <property type="match status" value="1"/>
</dbReference>
<dbReference type="PANTHER" id="PTHR43115">
    <property type="entry name" value="DEHYDROGENASE/REDUCTASE SDR FAMILY MEMBER 11"/>
    <property type="match status" value="1"/>
</dbReference>
<sequence length="238" mass="26381">MSRTYSEYKGVALVTGASSGIGWKTVVRLLREGYYVFAHQRKAVPPRDLDELPISDRESLTFLSCDLDDTDSVMEWIQKDLREIPIQILINNAGKASKIDFENISAFEWESVFRVNVIAPFLLSQWAFQSMKARRSGGILVHVSSMASIPNAEKFHGFTAYTASKYALAGLSENIASEGRGLGIYSVCISPGAVRTKMMEQMVPEAASWMEPEEVAVFIASLVRDFPALCNGTNIILK</sequence>
<evidence type="ECO:0000256" key="2">
    <source>
        <dbReference type="ARBA" id="ARBA00023002"/>
    </source>
</evidence>
<comment type="caution">
    <text evidence="4">The sequence shown here is derived from an EMBL/GenBank/DDBJ whole genome shotgun (WGS) entry which is preliminary data.</text>
</comment>
<gene>
    <name evidence="4" type="ORF">ACFPOF_31950</name>
</gene>
<evidence type="ECO:0000313" key="4">
    <source>
        <dbReference type="EMBL" id="MFC5407368.1"/>
    </source>
</evidence>
<evidence type="ECO:0000256" key="3">
    <source>
        <dbReference type="RuleBase" id="RU000363"/>
    </source>
</evidence>
<name>A0ABW0I293_9BACL</name>
<protein>
    <submittedName>
        <fullName evidence="4">SDR family NAD(P)-dependent oxidoreductase</fullName>
        <ecNumber evidence="4">1.-.-.-</ecNumber>
    </submittedName>
</protein>
<dbReference type="GO" id="GO:0016491">
    <property type="term" value="F:oxidoreductase activity"/>
    <property type="evidence" value="ECO:0007669"/>
    <property type="project" value="UniProtKB-KW"/>
</dbReference>
<evidence type="ECO:0000256" key="1">
    <source>
        <dbReference type="ARBA" id="ARBA00006484"/>
    </source>
</evidence>
<dbReference type="InterPro" id="IPR002347">
    <property type="entry name" value="SDR_fam"/>
</dbReference>
<dbReference type="Pfam" id="PF00106">
    <property type="entry name" value="adh_short"/>
    <property type="match status" value="1"/>
</dbReference>
<dbReference type="PANTHER" id="PTHR43115:SF4">
    <property type="entry name" value="DEHYDROGENASE_REDUCTASE SDR FAMILY MEMBER 11"/>
    <property type="match status" value="1"/>
</dbReference>
<dbReference type="RefSeq" id="WP_378139970.1">
    <property type="nucleotide sequence ID" value="NZ_JBHSMI010000067.1"/>
</dbReference>
<dbReference type="EMBL" id="JBHSMI010000067">
    <property type="protein sequence ID" value="MFC5407368.1"/>
    <property type="molecule type" value="Genomic_DNA"/>
</dbReference>
<keyword evidence="5" id="KW-1185">Reference proteome</keyword>
<reference evidence="5" key="1">
    <citation type="journal article" date="2019" name="Int. J. Syst. Evol. Microbiol.">
        <title>The Global Catalogue of Microorganisms (GCM) 10K type strain sequencing project: providing services to taxonomists for standard genome sequencing and annotation.</title>
        <authorList>
            <consortium name="The Broad Institute Genomics Platform"/>
            <consortium name="The Broad Institute Genome Sequencing Center for Infectious Disease"/>
            <person name="Wu L."/>
            <person name="Ma J."/>
        </authorList>
    </citation>
    <scope>NUCLEOTIDE SEQUENCE [LARGE SCALE GENOMIC DNA]</scope>
    <source>
        <strain evidence="5">CGMCC 1.18575</strain>
    </source>
</reference>
<dbReference type="Proteomes" id="UP001596113">
    <property type="component" value="Unassembled WGS sequence"/>
</dbReference>
<dbReference type="EC" id="1.-.-.-" evidence="4"/>
<dbReference type="PRINTS" id="PR00081">
    <property type="entry name" value="GDHRDH"/>
</dbReference>
<comment type="similarity">
    <text evidence="1 3">Belongs to the short-chain dehydrogenases/reductases (SDR) family.</text>
</comment>
<evidence type="ECO:0000313" key="5">
    <source>
        <dbReference type="Proteomes" id="UP001596113"/>
    </source>
</evidence>
<accession>A0ABW0I293</accession>
<organism evidence="4 5">
    <name type="scientific">Cohnella soli</name>
    <dbReference type="NCBI Taxonomy" id="425005"/>
    <lineage>
        <taxon>Bacteria</taxon>
        <taxon>Bacillati</taxon>
        <taxon>Bacillota</taxon>
        <taxon>Bacilli</taxon>
        <taxon>Bacillales</taxon>
        <taxon>Paenibacillaceae</taxon>
        <taxon>Cohnella</taxon>
    </lineage>
</organism>
<dbReference type="CDD" id="cd05233">
    <property type="entry name" value="SDR_c"/>
    <property type="match status" value="1"/>
</dbReference>
<dbReference type="SUPFAM" id="SSF51735">
    <property type="entry name" value="NAD(P)-binding Rossmann-fold domains"/>
    <property type="match status" value="1"/>
</dbReference>
<dbReference type="InterPro" id="IPR020904">
    <property type="entry name" value="Sc_DH/Rdtase_CS"/>
</dbReference>
<proteinExistence type="inferred from homology"/>
<keyword evidence="2 4" id="KW-0560">Oxidoreductase</keyword>
<dbReference type="InterPro" id="IPR036291">
    <property type="entry name" value="NAD(P)-bd_dom_sf"/>
</dbReference>
<dbReference type="PRINTS" id="PR00080">
    <property type="entry name" value="SDRFAMILY"/>
</dbReference>
<dbReference type="Gene3D" id="3.40.50.720">
    <property type="entry name" value="NAD(P)-binding Rossmann-like Domain"/>
    <property type="match status" value="1"/>
</dbReference>